<dbReference type="InterPro" id="IPR023090">
    <property type="entry name" value="UPF0702_alpha/beta_dom_sf"/>
</dbReference>
<evidence type="ECO:0000256" key="6">
    <source>
        <dbReference type="ARBA" id="ARBA00023136"/>
    </source>
</evidence>
<evidence type="ECO:0000256" key="3">
    <source>
        <dbReference type="ARBA" id="ARBA00022475"/>
    </source>
</evidence>
<feature type="transmembrane region" description="Helical" evidence="7">
    <location>
        <begin position="59"/>
        <end position="79"/>
    </location>
</feature>
<evidence type="ECO:0000256" key="7">
    <source>
        <dbReference type="SAM" id="Phobius"/>
    </source>
</evidence>
<evidence type="ECO:0000259" key="8">
    <source>
        <dbReference type="Pfam" id="PF04239"/>
    </source>
</evidence>
<dbReference type="EMBL" id="VTEH01000001">
    <property type="protein sequence ID" value="TYR77770.1"/>
    <property type="molecule type" value="Genomic_DNA"/>
</dbReference>
<gene>
    <name evidence="10" type="ORF">FZC79_02855</name>
</gene>
<organism evidence="10 11">
    <name type="scientific">Rossellomorea vietnamensis</name>
    <dbReference type="NCBI Taxonomy" id="218284"/>
    <lineage>
        <taxon>Bacteria</taxon>
        <taxon>Bacillati</taxon>
        <taxon>Bacillota</taxon>
        <taxon>Bacilli</taxon>
        <taxon>Bacillales</taxon>
        <taxon>Bacillaceae</taxon>
        <taxon>Rossellomorea</taxon>
    </lineage>
</organism>
<protein>
    <submittedName>
        <fullName evidence="10">DUF421 domain-containing protein</fullName>
    </submittedName>
</protein>
<dbReference type="InterPro" id="IPR007353">
    <property type="entry name" value="DUF421"/>
</dbReference>
<reference evidence="10 11" key="1">
    <citation type="submission" date="2019-08" db="EMBL/GenBank/DDBJ databases">
        <title>Bacillus genomes from the desert of Cuatro Cienegas, Coahuila.</title>
        <authorList>
            <person name="Olmedo-Alvarez G."/>
        </authorList>
    </citation>
    <scope>NUCLEOTIDE SEQUENCE [LARGE SCALE GENOMIC DNA]</scope>
    <source>
        <strain evidence="10 11">CH40_1T</strain>
    </source>
</reference>
<comment type="subcellular location">
    <subcellularLocation>
        <location evidence="1">Cell membrane</location>
        <topology evidence="1">Multi-pass membrane protein</topology>
    </subcellularLocation>
</comment>
<evidence type="ECO:0000256" key="4">
    <source>
        <dbReference type="ARBA" id="ARBA00022692"/>
    </source>
</evidence>
<feature type="domain" description="YetF C-terminal" evidence="8">
    <location>
        <begin position="82"/>
        <end position="213"/>
    </location>
</feature>
<dbReference type="AlphaFoldDB" id="A0A5D4KLK3"/>
<keyword evidence="4 7" id="KW-0812">Transmembrane</keyword>
<dbReference type="Pfam" id="PF20730">
    <property type="entry name" value="YetF_N"/>
    <property type="match status" value="1"/>
</dbReference>
<evidence type="ECO:0000259" key="9">
    <source>
        <dbReference type="Pfam" id="PF20730"/>
    </source>
</evidence>
<feature type="transmembrane region" description="Helical" evidence="7">
    <location>
        <begin position="7"/>
        <end position="26"/>
    </location>
</feature>
<evidence type="ECO:0000313" key="10">
    <source>
        <dbReference type="EMBL" id="TYR77770.1"/>
    </source>
</evidence>
<evidence type="ECO:0000256" key="1">
    <source>
        <dbReference type="ARBA" id="ARBA00004651"/>
    </source>
</evidence>
<comment type="caution">
    <text evidence="10">The sequence shown here is derived from an EMBL/GenBank/DDBJ whole genome shotgun (WGS) entry which is preliminary data.</text>
</comment>
<keyword evidence="3" id="KW-1003">Cell membrane</keyword>
<accession>A0A5D4KLK3</accession>
<dbReference type="InterPro" id="IPR048454">
    <property type="entry name" value="YetF_N"/>
</dbReference>
<comment type="similarity">
    <text evidence="2">Belongs to the UPF0702 family.</text>
</comment>
<dbReference type="GO" id="GO:0005886">
    <property type="term" value="C:plasma membrane"/>
    <property type="evidence" value="ECO:0007669"/>
    <property type="project" value="UniProtKB-SubCell"/>
</dbReference>
<keyword evidence="5 7" id="KW-1133">Transmembrane helix</keyword>
<evidence type="ECO:0000256" key="2">
    <source>
        <dbReference type="ARBA" id="ARBA00006448"/>
    </source>
</evidence>
<dbReference type="Pfam" id="PF04239">
    <property type="entry name" value="DUF421"/>
    <property type="match status" value="1"/>
</dbReference>
<dbReference type="RefSeq" id="WP_148945358.1">
    <property type="nucleotide sequence ID" value="NZ_VTEH01000001.1"/>
</dbReference>
<evidence type="ECO:0000313" key="11">
    <source>
        <dbReference type="Proteomes" id="UP000323317"/>
    </source>
</evidence>
<feature type="domain" description="YetF-like N-terminal transmembrane" evidence="9">
    <location>
        <begin position="4"/>
        <end position="78"/>
    </location>
</feature>
<sequence>MSEYTEVALRSLFVLIALFLITKLLGKKQLSQLSFFEYITGITVGSIAGTLSMDLDVKLLEGLMSILLWFSVPFIFSFISLKSVKFRHFVEGTPTVFIENGNIIEQALKKEKFSSDELLEQLRKKNIFRASDVEFATLDTNGELSVMLKKEKQPLLYEDIFQTSLNIYPIHSVISDGKIERKGLKSVGRTEEWLVNQLKQRHINLDNVFFAQADTSGKLTIDLYDWQPSR</sequence>
<dbReference type="PANTHER" id="PTHR34582">
    <property type="entry name" value="UPF0702 TRANSMEMBRANE PROTEIN YCAP"/>
    <property type="match status" value="1"/>
</dbReference>
<dbReference type="PANTHER" id="PTHR34582:SF7">
    <property type="entry name" value="UPF0702 TRANSMEMBRANE PROTEIN YDFS"/>
    <property type="match status" value="1"/>
</dbReference>
<proteinExistence type="inferred from homology"/>
<evidence type="ECO:0000256" key="5">
    <source>
        <dbReference type="ARBA" id="ARBA00022989"/>
    </source>
</evidence>
<name>A0A5D4KLK3_9BACI</name>
<dbReference type="Proteomes" id="UP000323317">
    <property type="component" value="Unassembled WGS sequence"/>
</dbReference>
<dbReference type="Gene3D" id="3.30.240.20">
    <property type="entry name" value="bsu07140 like domains"/>
    <property type="match status" value="2"/>
</dbReference>
<keyword evidence="6 7" id="KW-0472">Membrane</keyword>